<dbReference type="GO" id="GO:0032797">
    <property type="term" value="C:SMN complex"/>
    <property type="evidence" value="ECO:0007669"/>
    <property type="project" value="UniProtKB-UniRule"/>
</dbReference>
<evidence type="ECO:0000256" key="3">
    <source>
        <dbReference type="ARBA" id="ARBA00022664"/>
    </source>
</evidence>
<dbReference type="PIRSF" id="PIRSF038038">
    <property type="entry name" value="SMN_Gemin2"/>
    <property type="match status" value="1"/>
</dbReference>
<reference evidence="8" key="1">
    <citation type="submission" date="2015-09" db="EMBL/GenBank/DDBJ databases">
        <title>De novo assembly of Pectinophora gossypiella (Pink Bollworm) gut transcriptome.</title>
        <authorList>
            <person name="Tassone E.E."/>
        </authorList>
    </citation>
    <scope>NUCLEOTIDE SEQUENCE</scope>
</reference>
<proteinExistence type="inferred from homology"/>
<comment type="subcellular location">
    <subcellularLocation>
        <location evidence="1">Cytoplasm</location>
    </subcellularLocation>
</comment>
<accession>A0A1E1WIW2</accession>
<evidence type="ECO:0000256" key="7">
    <source>
        <dbReference type="PIRNR" id="PIRNR038038"/>
    </source>
</evidence>
<dbReference type="InterPro" id="IPR035426">
    <property type="entry name" value="Gemin2/Brr1"/>
</dbReference>
<evidence type="ECO:0000256" key="5">
    <source>
        <dbReference type="ARBA" id="ARBA00025758"/>
    </source>
</evidence>
<dbReference type="AlphaFoldDB" id="A0A1E1WIW2"/>
<comment type="subunit">
    <text evidence="7">Part of the core SMN complex.</text>
</comment>
<keyword evidence="2 7" id="KW-0963">Cytoplasm</keyword>
<dbReference type="GO" id="GO:0000387">
    <property type="term" value="P:spliceosomal snRNP assembly"/>
    <property type="evidence" value="ECO:0007669"/>
    <property type="project" value="UniProtKB-UniRule"/>
</dbReference>
<evidence type="ECO:0000256" key="1">
    <source>
        <dbReference type="ARBA" id="ARBA00004496"/>
    </source>
</evidence>
<dbReference type="PANTHER" id="PTHR12794:SF0">
    <property type="entry name" value="GEM-ASSOCIATED PROTEIN 2"/>
    <property type="match status" value="1"/>
</dbReference>
<dbReference type="Pfam" id="PF04938">
    <property type="entry name" value="SIP1"/>
    <property type="match status" value="1"/>
</dbReference>
<organism evidence="8">
    <name type="scientific">Pectinophora gossypiella</name>
    <name type="common">Cotton pink bollworm</name>
    <name type="synonym">Depressaria gossypiella</name>
    <dbReference type="NCBI Taxonomy" id="13191"/>
    <lineage>
        <taxon>Eukaryota</taxon>
        <taxon>Metazoa</taxon>
        <taxon>Ecdysozoa</taxon>
        <taxon>Arthropoda</taxon>
        <taxon>Hexapoda</taxon>
        <taxon>Insecta</taxon>
        <taxon>Pterygota</taxon>
        <taxon>Neoptera</taxon>
        <taxon>Endopterygota</taxon>
        <taxon>Lepidoptera</taxon>
        <taxon>Glossata</taxon>
        <taxon>Ditrysia</taxon>
        <taxon>Gelechioidea</taxon>
        <taxon>Gelechiidae</taxon>
        <taxon>Apatetrinae</taxon>
        <taxon>Pectinophora</taxon>
    </lineage>
</organism>
<dbReference type="InterPro" id="IPR017364">
    <property type="entry name" value="GEMIN2"/>
</dbReference>
<name>A0A1E1WIW2_PECGO</name>
<dbReference type="EMBL" id="GDQN01004253">
    <property type="protein sequence ID" value="JAT86801.1"/>
    <property type="molecule type" value="Transcribed_RNA"/>
</dbReference>
<evidence type="ECO:0000313" key="8">
    <source>
        <dbReference type="EMBL" id="JAT86801.1"/>
    </source>
</evidence>
<keyword evidence="4 7" id="KW-0508">mRNA splicing</keyword>
<dbReference type="PANTHER" id="PTHR12794">
    <property type="entry name" value="GEMIN2"/>
    <property type="match status" value="1"/>
</dbReference>
<gene>
    <name evidence="8" type="ORF">g.10069</name>
</gene>
<dbReference type="GO" id="GO:0000245">
    <property type="term" value="P:spliceosomal complex assembly"/>
    <property type="evidence" value="ECO:0007669"/>
    <property type="project" value="UniProtKB-UniRule"/>
</dbReference>
<keyword evidence="3 7" id="KW-0507">mRNA processing</keyword>
<comment type="function">
    <text evidence="7">The SMN complex catalyzes the assembly of small nuclear ribonucleoproteins (snRNPs), the building blocks of the spliceosome, and thereby plays an important role in the splicing of cellular pre-mRNAs.</text>
</comment>
<comment type="similarity">
    <text evidence="5 7">Belongs to the gemin-2 family.</text>
</comment>
<dbReference type="Gene3D" id="1.20.58.1070">
    <property type="match status" value="1"/>
</dbReference>
<sequence length="248" mass="28670">MPKQKIKISDHESDQDDILKPCLQIGSEVKLKDVPTTGEEYLLKVMKERQNYDAVTICKKDFSKYNKNQDRFIYEIPRASVCDKLKPTLEWQNIQVADFSEVRMNVSRLRAQKSEWAYKIKKLIKEPSNVAEWKQFFANSEPTMSCVLGLRNALVDNGLEMLIEILKEVKPGHSIEYRTGQWIYALLACVIQPLLSETTCILRDLSRKCAEIRSNINPDDENAPEAVAPMNIFICLVGRYFRQYDLAD</sequence>
<evidence type="ECO:0000256" key="4">
    <source>
        <dbReference type="ARBA" id="ARBA00023187"/>
    </source>
</evidence>
<protein>
    <recommendedName>
        <fullName evidence="6 7">Gem-associated protein 2</fullName>
    </recommendedName>
</protein>
<evidence type="ECO:0000256" key="6">
    <source>
        <dbReference type="ARBA" id="ARBA00047179"/>
    </source>
</evidence>
<evidence type="ECO:0000256" key="2">
    <source>
        <dbReference type="ARBA" id="ARBA00022490"/>
    </source>
</evidence>
<dbReference type="OrthoDB" id="428895at2759"/>
<dbReference type="GO" id="GO:0005681">
    <property type="term" value="C:spliceosomal complex"/>
    <property type="evidence" value="ECO:0007669"/>
    <property type="project" value="UniProtKB-UniRule"/>
</dbReference>